<keyword evidence="12" id="KW-1185">Reference proteome</keyword>
<dbReference type="InterPro" id="IPR000276">
    <property type="entry name" value="GPCR_Rhodpsn"/>
</dbReference>
<name>A0A8J4JN30_EUDSL</name>
<dbReference type="GO" id="GO:0005886">
    <property type="term" value="C:plasma membrane"/>
    <property type="evidence" value="ECO:0007669"/>
    <property type="project" value="UniProtKB-SubCell"/>
</dbReference>
<dbReference type="PANTHER" id="PTHR26452">
    <property type="entry name" value="OLFACTORY RECEPTOR"/>
    <property type="match status" value="1"/>
</dbReference>
<feature type="domain" description="G-protein coupled receptors family 1 profile" evidence="10">
    <location>
        <begin position="77"/>
        <end position="148"/>
    </location>
</feature>
<keyword evidence="6" id="KW-0297">G-protein coupled receptor</keyword>
<evidence type="ECO:0000256" key="8">
    <source>
        <dbReference type="ARBA" id="ARBA00023170"/>
    </source>
</evidence>
<evidence type="ECO:0000256" key="5">
    <source>
        <dbReference type="ARBA" id="ARBA00022989"/>
    </source>
</evidence>
<evidence type="ECO:0000256" key="3">
    <source>
        <dbReference type="ARBA" id="ARBA00022692"/>
    </source>
</evidence>
<protein>
    <submittedName>
        <fullName evidence="11">Olfactory receptor 14I1</fullName>
    </submittedName>
</protein>
<evidence type="ECO:0000256" key="2">
    <source>
        <dbReference type="ARBA" id="ARBA00022475"/>
    </source>
</evidence>
<dbReference type="Gene3D" id="1.20.1070.10">
    <property type="entry name" value="Rhodopsin 7-helix transmembrane proteins"/>
    <property type="match status" value="1"/>
</dbReference>
<gene>
    <name evidence="11" type="primary">OR14I1_2</name>
    <name evidence="11" type="ORF">FQV14_0002035</name>
</gene>
<keyword evidence="4" id="KW-0716">Sensory transduction</keyword>
<dbReference type="Pfam" id="PF00001">
    <property type="entry name" value="7tm_1"/>
    <property type="match status" value="1"/>
</dbReference>
<evidence type="ECO:0000256" key="4">
    <source>
        <dbReference type="ARBA" id="ARBA00022725"/>
    </source>
</evidence>
<keyword evidence="3 9" id="KW-0812">Transmembrane</keyword>
<accession>A0A8J4JN30</accession>
<evidence type="ECO:0000313" key="12">
    <source>
        <dbReference type="Proteomes" id="UP000725257"/>
    </source>
</evidence>
<keyword evidence="8 11" id="KW-0675">Receptor</keyword>
<feature type="non-terminal residue" evidence="11">
    <location>
        <position position="1"/>
    </location>
</feature>
<keyword evidence="6" id="KW-0807">Transducer</keyword>
<dbReference type="InterPro" id="IPR017452">
    <property type="entry name" value="GPCR_Rhodpsn_7TM"/>
</dbReference>
<dbReference type="PROSITE" id="PS00237">
    <property type="entry name" value="G_PROTEIN_RECEP_F1_1"/>
    <property type="match status" value="1"/>
</dbReference>
<dbReference type="GO" id="GO:0004930">
    <property type="term" value="F:G protein-coupled receptor activity"/>
    <property type="evidence" value="ECO:0007669"/>
    <property type="project" value="UniProtKB-KW"/>
</dbReference>
<dbReference type="GO" id="GO:0007608">
    <property type="term" value="P:sensory perception of smell"/>
    <property type="evidence" value="ECO:0007669"/>
    <property type="project" value="UniProtKB-KW"/>
</dbReference>
<feature type="transmembrane region" description="Helical" evidence="9">
    <location>
        <begin position="81"/>
        <end position="110"/>
    </location>
</feature>
<dbReference type="AlphaFoldDB" id="A0A8J4JN30"/>
<organism evidence="11 12">
    <name type="scientific">Eudyptes sclateri</name>
    <name type="common">Erect-crested penguin</name>
    <dbReference type="NCBI Taxonomy" id="92688"/>
    <lineage>
        <taxon>Eukaryota</taxon>
        <taxon>Metazoa</taxon>
        <taxon>Chordata</taxon>
        <taxon>Craniata</taxon>
        <taxon>Vertebrata</taxon>
        <taxon>Euteleostomi</taxon>
        <taxon>Archelosauria</taxon>
        <taxon>Archosauria</taxon>
        <taxon>Dinosauria</taxon>
        <taxon>Saurischia</taxon>
        <taxon>Theropoda</taxon>
        <taxon>Coelurosauria</taxon>
        <taxon>Aves</taxon>
        <taxon>Neognathae</taxon>
        <taxon>Neoaves</taxon>
        <taxon>Aequornithes</taxon>
        <taxon>Sphenisciformes</taxon>
        <taxon>Spheniscidae</taxon>
        <taxon>Eudyptes</taxon>
    </lineage>
</organism>
<feature type="transmembrane region" description="Helical" evidence="9">
    <location>
        <begin position="27"/>
        <end position="50"/>
    </location>
</feature>
<keyword evidence="2" id="KW-1003">Cell membrane</keyword>
<evidence type="ECO:0000259" key="10">
    <source>
        <dbReference type="PROSITE" id="PS50262"/>
    </source>
</evidence>
<keyword evidence="7 9" id="KW-0472">Membrane</keyword>
<comment type="subcellular location">
    <subcellularLocation>
        <location evidence="1">Cell membrane</location>
        <topology evidence="1">Multi-pass membrane protein</topology>
    </subcellularLocation>
</comment>
<evidence type="ECO:0000256" key="1">
    <source>
        <dbReference type="ARBA" id="ARBA00004651"/>
    </source>
</evidence>
<dbReference type="Proteomes" id="UP000725257">
    <property type="component" value="Unassembled WGS sequence"/>
</dbReference>
<dbReference type="SUPFAM" id="SSF81321">
    <property type="entry name" value="Family A G protein-coupled receptor-like"/>
    <property type="match status" value="1"/>
</dbReference>
<keyword evidence="4" id="KW-0552">Olfaction</keyword>
<evidence type="ECO:0000313" key="11">
    <source>
        <dbReference type="EMBL" id="KAF1525255.1"/>
    </source>
</evidence>
<dbReference type="InterPro" id="IPR050516">
    <property type="entry name" value="Olfactory_GPCR"/>
</dbReference>
<sequence>QISNGSSIKQFLHLAFADTWEMQLSNFWLFLGIYLAPLPGNGLIITTIAYDHHLHTPCTYSSTISITGPKSMANSLWDTRAISYLGCAVQVFLFVFFISAEFCLLTVMAYNRCVAICKPLLYRTLLGRRACVHMARAAWPVVVSVAHG</sequence>
<reference evidence="11 12" key="1">
    <citation type="journal article" date="2019" name="Gigascience">
        <title>High-coverage genomes to elucidate the evolution of penguins.</title>
        <authorList>
            <person name="Pan H."/>
            <person name="Cole T.L."/>
            <person name="Bi X."/>
            <person name="Fang M."/>
            <person name="Zhou C."/>
            <person name="Yang Z."/>
            <person name="Ksepka D.T."/>
            <person name="Hart T."/>
            <person name="Bouzat J.L."/>
            <person name="Argilla L.S."/>
            <person name="Bertelsen M.F."/>
            <person name="Boersma P.D."/>
            <person name="Bost C.A."/>
            <person name="Cherel Y."/>
            <person name="Dann P."/>
            <person name="Fiddaman S.R."/>
            <person name="Howard P."/>
            <person name="Labuschagne K."/>
            <person name="Mattern T."/>
            <person name="Miller G."/>
            <person name="Parker P."/>
            <person name="Phillips R.A."/>
            <person name="Quillfeldt P."/>
            <person name="Ryan P.G."/>
            <person name="Taylor H."/>
            <person name="Thompson D.R."/>
            <person name="Young M.J."/>
            <person name="Ellegaard M.R."/>
            <person name="Gilbert M.T.P."/>
            <person name="Sinding M.S."/>
            <person name="Pacheco G."/>
            <person name="Shepherd L.D."/>
            <person name="Tennyson A.J.D."/>
            <person name="Grosser S."/>
            <person name="Kay E."/>
            <person name="Nupen L.J."/>
            <person name="Ellenberg U."/>
            <person name="Houston D.M."/>
            <person name="Reeve A.H."/>
            <person name="Johnson K."/>
            <person name="Masello J.F."/>
            <person name="Stracke T."/>
            <person name="McKinlay B."/>
            <person name="Borboroglu P.G."/>
            <person name="Zhang D.X."/>
            <person name="Zhang G."/>
        </authorList>
    </citation>
    <scope>NUCLEOTIDE SEQUENCE [LARGE SCALE GENOMIC DNA]</scope>
    <source>
        <strain evidence="11">Ant 5</strain>
    </source>
</reference>
<keyword evidence="5 9" id="KW-1133">Transmembrane helix</keyword>
<evidence type="ECO:0000256" key="9">
    <source>
        <dbReference type="SAM" id="Phobius"/>
    </source>
</evidence>
<proteinExistence type="predicted"/>
<evidence type="ECO:0000256" key="7">
    <source>
        <dbReference type="ARBA" id="ARBA00023136"/>
    </source>
</evidence>
<comment type="caution">
    <text evidence="11">The sequence shown here is derived from an EMBL/GenBank/DDBJ whole genome shotgun (WGS) entry which is preliminary data.</text>
</comment>
<dbReference type="PROSITE" id="PS50262">
    <property type="entry name" value="G_PROTEIN_RECEP_F1_2"/>
    <property type="match status" value="1"/>
</dbReference>
<evidence type="ECO:0000256" key="6">
    <source>
        <dbReference type="ARBA" id="ARBA00023040"/>
    </source>
</evidence>
<dbReference type="EMBL" id="VULE01001244">
    <property type="protein sequence ID" value="KAF1525255.1"/>
    <property type="molecule type" value="Genomic_DNA"/>
</dbReference>
<feature type="non-terminal residue" evidence="11">
    <location>
        <position position="148"/>
    </location>
</feature>